<organism evidence="2 3">
    <name type="scientific">Spongiibacter thalassae</name>
    <dbReference type="NCBI Taxonomy" id="2721624"/>
    <lineage>
        <taxon>Bacteria</taxon>
        <taxon>Pseudomonadati</taxon>
        <taxon>Pseudomonadota</taxon>
        <taxon>Gammaproteobacteria</taxon>
        <taxon>Cellvibrionales</taxon>
        <taxon>Spongiibacteraceae</taxon>
        <taxon>Spongiibacter</taxon>
    </lineage>
</organism>
<dbReference type="EMBL" id="JAAWWK010000002">
    <property type="protein sequence ID" value="NKI17119.1"/>
    <property type="molecule type" value="Genomic_DNA"/>
</dbReference>
<protein>
    <submittedName>
        <fullName evidence="2">HupE/UreJ family protein</fullName>
    </submittedName>
</protein>
<reference evidence="2 3" key="1">
    <citation type="submission" date="2020-04" db="EMBL/GenBank/DDBJ databases">
        <authorList>
            <person name="Yoon J."/>
        </authorList>
    </citation>
    <scope>NUCLEOTIDE SEQUENCE [LARGE SCALE GENOMIC DNA]</scope>
    <source>
        <strain evidence="2 3">KMU-166</strain>
    </source>
</reference>
<evidence type="ECO:0000313" key="3">
    <source>
        <dbReference type="Proteomes" id="UP000765845"/>
    </source>
</evidence>
<evidence type="ECO:0000313" key="2">
    <source>
        <dbReference type="EMBL" id="NKI17119.1"/>
    </source>
</evidence>
<keyword evidence="1" id="KW-1133">Transmembrane helix</keyword>
<dbReference type="Proteomes" id="UP000765845">
    <property type="component" value="Unassembled WGS sequence"/>
</dbReference>
<evidence type="ECO:0000256" key="1">
    <source>
        <dbReference type="SAM" id="Phobius"/>
    </source>
</evidence>
<feature type="transmembrane region" description="Helical" evidence="1">
    <location>
        <begin position="200"/>
        <end position="220"/>
    </location>
</feature>
<proteinExistence type="predicted"/>
<feature type="transmembrane region" description="Helical" evidence="1">
    <location>
        <begin position="175"/>
        <end position="194"/>
    </location>
</feature>
<keyword evidence="3" id="KW-1185">Reference proteome</keyword>
<dbReference type="RefSeq" id="WP_168449644.1">
    <property type="nucleotide sequence ID" value="NZ_JAAWWK010000002.1"/>
</dbReference>
<feature type="transmembrane region" description="Helical" evidence="1">
    <location>
        <begin position="232"/>
        <end position="252"/>
    </location>
</feature>
<feature type="transmembrane region" description="Helical" evidence="1">
    <location>
        <begin position="264"/>
        <end position="294"/>
    </location>
</feature>
<gene>
    <name evidence="2" type="ORF">HCU74_06750</name>
</gene>
<keyword evidence="1" id="KW-0812">Transmembrane</keyword>
<feature type="transmembrane region" description="Helical" evidence="1">
    <location>
        <begin position="306"/>
        <end position="324"/>
    </location>
</feature>
<dbReference type="InterPro" id="IPR032809">
    <property type="entry name" value="Put_HupE_UreJ"/>
</dbReference>
<keyword evidence="1" id="KW-0472">Membrane</keyword>
<accession>A0ABX1GD62</accession>
<dbReference type="Pfam" id="PF13795">
    <property type="entry name" value="HupE_UreJ_2"/>
    <property type="match status" value="1"/>
</dbReference>
<feature type="transmembrane region" description="Helical" evidence="1">
    <location>
        <begin position="150"/>
        <end position="168"/>
    </location>
</feature>
<sequence length="337" mass="36472">MARFGYGGLLLVILLVQWPLAGHAHKMAPLLIDVDFQPLGLVTIQWRRPVASGANIQLELPAQCSPLALPRQRVEGSALDETLQLRCGGEGFFVALRGLAEARNIALLRWQPLDGGAQQAVLTVDRPGRNLLADDAHTANEGLLWFGLKHIAQGADHLLFVLGLFLITAGWRQRIVLITAFTLGHSVSLLLSALGVVLLWLPLVELCIALSVLGLALGIPAGLARTPPRYRWYPLVITAVGFLHGLGFASALRDIGLSEHGLVLAVLLFNLGVELGQIGFVAILALIFAVVVRLDDLWPRASLHRRVRGVIILGMGGLAMFWVAERAWETASAMQLL</sequence>
<comment type="caution">
    <text evidence="2">The sequence shown here is derived from an EMBL/GenBank/DDBJ whole genome shotgun (WGS) entry which is preliminary data.</text>
</comment>
<name>A0ABX1GD62_9GAMM</name>